<dbReference type="Proteomes" id="UP000289856">
    <property type="component" value="Chromosome"/>
</dbReference>
<keyword evidence="2" id="KW-1185">Reference proteome</keyword>
<organism evidence="1 2">
    <name type="scientific">Cohnella abietis</name>
    <dbReference type="NCBI Taxonomy" id="2507935"/>
    <lineage>
        <taxon>Bacteria</taxon>
        <taxon>Bacillati</taxon>
        <taxon>Bacillota</taxon>
        <taxon>Bacilli</taxon>
        <taxon>Bacillales</taxon>
        <taxon>Paenibacillaceae</taxon>
        <taxon>Cohnella</taxon>
    </lineage>
</organism>
<protein>
    <submittedName>
        <fullName evidence="1">Uncharacterized protein</fullName>
    </submittedName>
</protein>
<name>A0A3T1D6Z1_9BACL</name>
<proteinExistence type="predicted"/>
<gene>
    <name evidence="1" type="ORF">KCTCHS21_32590</name>
</gene>
<reference evidence="1 2" key="1">
    <citation type="submission" date="2019-01" db="EMBL/GenBank/DDBJ databases">
        <title>Complete genome sequence of Cohnella hallensis HS21 isolated from Korean fir (Abies koreana) rhizospheric soil.</title>
        <authorList>
            <person name="Jiang L."/>
            <person name="Kang S.W."/>
            <person name="Kim S."/>
            <person name="Jung J."/>
            <person name="Kim C.Y."/>
            <person name="Kim D.H."/>
            <person name="Kim S.W."/>
            <person name="Lee J."/>
        </authorList>
    </citation>
    <scope>NUCLEOTIDE SEQUENCE [LARGE SCALE GENOMIC DNA]</scope>
    <source>
        <strain evidence="1 2">HS21</strain>
    </source>
</reference>
<evidence type="ECO:0000313" key="2">
    <source>
        <dbReference type="Proteomes" id="UP000289856"/>
    </source>
</evidence>
<dbReference type="AlphaFoldDB" id="A0A3T1D6Z1"/>
<dbReference type="RefSeq" id="WP_232057854.1">
    <property type="nucleotide sequence ID" value="NZ_AP019400.1"/>
</dbReference>
<sequence>MSRNAAARARNETIHIVNVEKGKRIGTDPRLLEIEEKINPFGLVAHVTRKKEEQRKAGVRENLTSGLMQGELAKVKRVWNVLLQVHSLWSYDVGIYYCPIIVHNHVYRYFYLYYRVEYSKHHLIRPPLFGGIII</sequence>
<evidence type="ECO:0000313" key="1">
    <source>
        <dbReference type="EMBL" id="BBI33860.1"/>
    </source>
</evidence>
<dbReference type="KEGG" id="cohn:KCTCHS21_32590"/>
<accession>A0A3T1D6Z1</accession>
<dbReference type="EMBL" id="AP019400">
    <property type="protein sequence ID" value="BBI33860.1"/>
    <property type="molecule type" value="Genomic_DNA"/>
</dbReference>